<sequence>MNIGLKPDDKKSVAECLRKSWVKSRAKAHCWQEEGLLIQEEMRRTIAFLEFEAQEWERMGVLASEVQSPSGIAPGVPGYLEDLPAIAQGRIAYTARQAAIQRKILTHCKEKWTVMRNSIATGVGGIALEDEKIII</sequence>
<proteinExistence type="predicted"/>
<gene>
    <name evidence="1" type="ORF">BDP27DRAFT_1426406</name>
</gene>
<comment type="caution">
    <text evidence="1">The sequence shown here is derived from an EMBL/GenBank/DDBJ whole genome shotgun (WGS) entry which is preliminary data.</text>
</comment>
<name>A0A9P5PIL0_9AGAR</name>
<dbReference type="OrthoDB" id="3263473at2759"/>
<evidence type="ECO:0000313" key="2">
    <source>
        <dbReference type="Proteomes" id="UP000772434"/>
    </source>
</evidence>
<dbReference type="Proteomes" id="UP000772434">
    <property type="component" value="Unassembled WGS sequence"/>
</dbReference>
<dbReference type="EMBL" id="JADNRY010000135">
    <property type="protein sequence ID" value="KAF9063939.1"/>
    <property type="molecule type" value="Genomic_DNA"/>
</dbReference>
<reference evidence="1" key="1">
    <citation type="submission" date="2020-11" db="EMBL/GenBank/DDBJ databases">
        <authorList>
            <consortium name="DOE Joint Genome Institute"/>
            <person name="Ahrendt S."/>
            <person name="Riley R."/>
            <person name="Andreopoulos W."/>
            <person name="Labutti K."/>
            <person name="Pangilinan J."/>
            <person name="Ruiz-Duenas F.J."/>
            <person name="Barrasa J.M."/>
            <person name="Sanchez-Garcia M."/>
            <person name="Camarero S."/>
            <person name="Miyauchi S."/>
            <person name="Serrano A."/>
            <person name="Linde D."/>
            <person name="Babiker R."/>
            <person name="Drula E."/>
            <person name="Ayuso-Fernandez I."/>
            <person name="Pacheco R."/>
            <person name="Padilla G."/>
            <person name="Ferreira P."/>
            <person name="Barriuso J."/>
            <person name="Kellner H."/>
            <person name="Castanera R."/>
            <person name="Alfaro M."/>
            <person name="Ramirez L."/>
            <person name="Pisabarro A.G."/>
            <person name="Kuo A."/>
            <person name="Tritt A."/>
            <person name="Lipzen A."/>
            <person name="He G."/>
            <person name="Yan M."/>
            <person name="Ng V."/>
            <person name="Cullen D."/>
            <person name="Martin F."/>
            <person name="Rosso M.-N."/>
            <person name="Henrissat B."/>
            <person name="Hibbett D."/>
            <person name="Martinez A.T."/>
            <person name="Grigoriev I.V."/>
        </authorList>
    </citation>
    <scope>NUCLEOTIDE SEQUENCE</scope>
    <source>
        <strain evidence="1">AH 40177</strain>
    </source>
</reference>
<protein>
    <submittedName>
        <fullName evidence="1">Uncharacterized protein</fullName>
    </submittedName>
</protein>
<organism evidence="1 2">
    <name type="scientific">Rhodocollybia butyracea</name>
    <dbReference type="NCBI Taxonomy" id="206335"/>
    <lineage>
        <taxon>Eukaryota</taxon>
        <taxon>Fungi</taxon>
        <taxon>Dikarya</taxon>
        <taxon>Basidiomycota</taxon>
        <taxon>Agaricomycotina</taxon>
        <taxon>Agaricomycetes</taxon>
        <taxon>Agaricomycetidae</taxon>
        <taxon>Agaricales</taxon>
        <taxon>Marasmiineae</taxon>
        <taxon>Omphalotaceae</taxon>
        <taxon>Rhodocollybia</taxon>
    </lineage>
</organism>
<accession>A0A9P5PIL0</accession>
<dbReference type="AlphaFoldDB" id="A0A9P5PIL0"/>
<keyword evidence="2" id="KW-1185">Reference proteome</keyword>
<evidence type="ECO:0000313" key="1">
    <source>
        <dbReference type="EMBL" id="KAF9063939.1"/>
    </source>
</evidence>